<proteinExistence type="predicted"/>
<name>A0ACC3CA79_PYRYE</name>
<gene>
    <name evidence="1" type="ORF">I4F81_009388</name>
</gene>
<organism evidence="1 2">
    <name type="scientific">Pyropia yezoensis</name>
    <name type="common">Susabi-nori</name>
    <name type="synonym">Porphyra yezoensis</name>
    <dbReference type="NCBI Taxonomy" id="2788"/>
    <lineage>
        <taxon>Eukaryota</taxon>
        <taxon>Rhodophyta</taxon>
        <taxon>Bangiophyceae</taxon>
        <taxon>Bangiales</taxon>
        <taxon>Bangiaceae</taxon>
        <taxon>Pyropia</taxon>
    </lineage>
</organism>
<protein>
    <submittedName>
        <fullName evidence="1">Uncharacterized protein</fullName>
    </submittedName>
</protein>
<accession>A0ACC3CA79</accession>
<reference evidence="1" key="1">
    <citation type="submission" date="2019-11" db="EMBL/GenBank/DDBJ databases">
        <title>Nori genome reveals adaptations in red seaweeds to the harsh intertidal environment.</title>
        <authorList>
            <person name="Wang D."/>
            <person name="Mao Y."/>
        </authorList>
    </citation>
    <scope>NUCLEOTIDE SEQUENCE</scope>
    <source>
        <tissue evidence="1">Gametophyte</tissue>
    </source>
</reference>
<sequence length="536" mass="55649">MACAHAVAGPPPAGVDACKPVAAPAAASRACHTGYDSPLAAATAGGRETLLYVPAVLHREHKRHAASGDDGGGDQGTTGVNGDGGKAAHPDYLATVDVDPDSPTYATVIHRLPMLAPGDELHHMGWSSCSSCRSSSKGIPPGGTHTTLVAGGVLSGDIHFIDVAANPRAPALAGTVTAAEIASSAGLSWPHTSHCTPDAVVVSCMAGVDGDPAGNGFLSIDPATRRVLGRWEAPGEGTPHGYDFWYQPRHDVMVSSGWGTPSQLVRGFNPAHVATGGYGRTLTFWSWSRRVITGSVDLGAGSVPLEVRFLHNPDEPVGYVACALSGELVRFVKDPSAAAGWSTSVVLTIPSVAVTGWLLPSMPALITDFVISLDDRYLFLACWLHGDVRQYDIRDTAHPRLVGQVYIGGLLSVPKDTGVTLADAAAAAADGIVPPATPTVVGGVRVRGGAQMVQLSRDGRRLYVSTSLFSAWDAQFYPDLVARGGQLLRVDVDVDAGGGLSLAEDFVVDFGAEPWGPALAHEMRLPGGDCTSDIWT</sequence>
<dbReference type="EMBL" id="CM020619">
    <property type="protein sequence ID" value="KAK1866876.1"/>
    <property type="molecule type" value="Genomic_DNA"/>
</dbReference>
<evidence type="ECO:0000313" key="1">
    <source>
        <dbReference type="EMBL" id="KAK1866876.1"/>
    </source>
</evidence>
<keyword evidence="2" id="KW-1185">Reference proteome</keyword>
<comment type="caution">
    <text evidence="1">The sequence shown here is derived from an EMBL/GenBank/DDBJ whole genome shotgun (WGS) entry which is preliminary data.</text>
</comment>
<evidence type="ECO:0000313" key="2">
    <source>
        <dbReference type="Proteomes" id="UP000798662"/>
    </source>
</evidence>
<dbReference type="Proteomes" id="UP000798662">
    <property type="component" value="Chromosome 2"/>
</dbReference>